<accession>A0A821AA90</accession>
<gene>
    <name evidence="1" type="ORF">TOA249_LOCUS8889</name>
</gene>
<organism evidence="1 2">
    <name type="scientific">Rotaria socialis</name>
    <dbReference type="NCBI Taxonomy" id="392032"/>
    <lineage>
        <taxon>Eukaryota</taxon>
        <taxon>Metazoa</taxon>
        <taxon>Spiralia</taxon>
        <taxon>Gnathifera</taxon>
        <taxon>Rotifera</taxon>
        <taxon>Eurotatoria</taxon>
        <taxon>Bdelloidea</taxon>
        <taxon>Philodinida</taxon>
        <taxon>Philodinidae</taxon>
        <taxon>Rotaria</taxon>
    </lineage>
</organism>
<dbReference type="EMBL" id="CAJOBS010000430">
    <property type="protein sequence ID" value="CAF4575180.1"/>
    <property type="molecule type" value="Genomic_DNA"/>
</dbReference>
<reference evidence="1" key="1">
    <citation type="submission" date="2021-02" db="EMBL/GenBank/DDBJ databases">
        <authorList>
            <person name="Nowell W R."/>
        </authorList>
    </citation>
    <scope>NUCLEOTIDE SEQUENCE</scope>
</reference>
<protein>
    <submittedName>
        <fullName evidence="1">Uncharacterized protein</fullName>
    </submittedName>
</protein>
<evidence type="ECO:0000313" key="1">
    <source>
        <dbReference type="EMBL" id="CAF4575180.1"/>
    </source>
</evidence>
<sequence>MMRLNQFTFDICSIIQPANQIKIPSNGDIQDTFKNFKNNQIISDTNYFPEANECHCHVYSYPYTLTYYHNITNNFPGGLFKYVRQVSLYDEYPFEHDFFLRIAQSFPCMEKLTVFNRKAQTNDNQEWSIIECLHLTELDLVQTHENYVEEFLINTKTRLLNNVTLHVSCESLQGVTHNFTRDATRINCSKIDCIVLYRKPEVFYYSKDYFPNAKVVSL</sequence>
<proteinExistence type="predicted"/>
<name>A0A821AA90_9BILA</name>
<dbReference type="Proteomes" id="UP000663838">
    <property type="component" value="Unassembled WGS sequence"/>
</dbReference>
<dbReference type="AlphaFoldDB" id="A0A821AA90"/>
<evidence type="ECO:0000313" key="2">
    <source>
        <dbReference type="Proteomes" id="UP000663838"/>
    </source>
</evidence>
<comment type="caution">
    <text evidence="1">The sequence shown here is derived from an EMBL/GenBank/DDBJ whole genome shotgun (WGS) entry which is preliminary data.</text>
</comment>